<evidence type="ECO:0000259" key="2">
    <source>
        <dbReference type="Pfam" id="PF18602"/>
    </source>
</evidence>
<keyword evidence="4" id="KW-1185">Reference proteome</keyword>
<keyword evidence="1" id="KW-0732">Signal</keyword>
<evidence type="ECO:0000256" key="1">
    <source>
        <dbReference type="SAM" id="SignalP"/>
    </source>
</evidence>
<feature type="signal peptide" evidence="1">
    <location>
        <begin position="1"/>
        <end position="19"/>
    </location>
</feature>
<dbReference type="InterPro" id="IPR041238">
    <property type="entry name" value="Rap1a"/>
</dbReference>
<dbReference type="RefSeq" id="WP_133819496.1">
    <property type="nucleotide sequence ID" value="NZ_SNZH01000009.1"/>
</dbReference>
<evidence type="ECO:0000313" key="4">
    <source>
        <dbReference type="Proteomes" id="UP000295293"/>
    </source>
</evidence>
<protein>
    <recommendedName>
        <fullName evidence="2">Rap1a immunity protein domain-containing protein</fullName>
    </recommendedName>
</protein>
<proteinExistence type="predicted"/>
<name>A0A4R6YU98_9GAMM</name>
<dbReference type="AlphaFoldDB" id="A0A4R6YU98"/>
<dbReference type="Gene3D" id="1.10.890.40">
    <property type="match status" value="1"/>
</dbReference>
<comment type="caution">
    <text evidence="3">The sequence shown here is derived from an EMBL/GenBank/DDBJ whole genome shotgun (WGS) entry which is preliminary data.</text>
</comment>
<feature type="chain" id="PRO_5020565397" description="Rap1a immunity protein domain-containing protein" evidence="1">
    <location>
        <begin position="20"/>
        <end position="108"/>
    </location>
</feature>
<gene>
    <name evidence="3" type="ORF">DFR29_10957</name>
</gene>
<sequence>MTRLPVIVALLLVPASATAHELVDSARLREMWEEYKHLPDSAGARMLMGYVAGVADNAPASLCLPRRIGTRQLVETVGHFAEAPTAQHYRSGSTLVKDALRRAFPCPR</sequence>
<evidence type="ECO:0000313" key="3">
    <source>
        <dbReference type="EMBL" id="TDR42001.1"/>
    </source>
</evidence>
<feature type="domain" description="Rap1a immunity protein" evidence="2">
    <location>
        <begin position="33"/>
        <end position="106"/>
    </location>
</feature>
<accession>A0A4R6YU98</accession>
<reference evidence="3 4" key="1">
    <citation type="submission" date="2019-03" db="EMBL/GenBank/DDBJ databases">
        <title>Genomic Encyclopedia of Type Strains, Phase IV (KMG-IV): sequencing the most valuable type-strain genomes for metagenomic binning, comparative biology and taxonomic classification.</title>
        <authorList>
            <person name="Goeker M."/>
        </authorList>
    </citation>
    <scope>NUCLEOTIDE SEQUENCE [LARGE SCALE GENOMIC DNA]</scope>
    <source>
        <strain evidence="3 4">DSM 21667</strain>
    </source>
</reference>
<organism evidence="3 4">
    <name type="scientific">Tahibacter aquaticus</name>
    <dbReference type="NCBI Taxonomy" id="520092"/>
    <lineage>
        <taxon>Bacteria</taxon>
        <taxon>Pseudomonadati</taxon>
        <taxon>Pseudomonadota</taxon>
        <taxon>Gammaproteobacteria</taxon>
        <taxon>Lysobacterales</taxon>
        <taxon>Rhodanobacteraceae</taxon>
        <taxon>Tahibacter</taxon>
    </lineage>
</organism>
<dbReference type="Proteomes" id="UP000295293">
    <property type="component" value="Unassembled WGS sequence"/>
</dbReference>
<dbReference type="EMBL" id="SNZH01000009">
    <property type="protein sequence ID" value="TDR42001.1"/>
    <property type="molecule type" value="Genomic_DNA"/>
</dbReference>
<dbReference type="Pfam" id="PF18602">
    <property type="entry name" value="Rap1a"/>
    <property type="match status" value="1"/>
</dbReference>